<accession>E3H7N5</accession>
<dbReference type="KEGG" id="ipo:Ilyop_0831"/>
<evidence type="ECO:0000256" key="5">
    <source>
        <dbReference type="ARBA" id="ARBA00023136"/>
    </source>
</evidence>
<protein>
    <submittedName>
        <fullName evidence="7">Lipid A biosynthesis acyltransferase</fullName>
    </submittedName>
</protein>
<dbReference type="EMBL" id="CP002281">
    <property type="protein sequence ID" value="ADO82617.1"/>
    <property type="molecule type" value="Genomic_DNA"/>
</dbReference>
<reference evidence="7 8" key="1">
    <citation type="journal article" date="2010" name="Stand. Genomic Sci.">
        <title>Complete genome sequence of Ilyobacter polytropus type strain (CuHbu1).</title>
        <authorList>
            <person name="Sikorski J."/>
            <person name="Chertkov O."/>
            <person name="Lapidus A."/>
            <person name="Nolan M."/>
            <person name="Lucas S."/>
            <person name="Del Rio T.G."/>
            <person name="Tice H."/>
            <person name="Cheng J.F."/>
            <person name="Tapia R."/>
            <person name="Han C."/>
            <person name="Goodwin L."/>
            <person name="Pitluck S."/>
            <person name="Liolios K."/>
            <person name="Ivanova N."/>
            <person name="Mavromatis K."/>
            <person name="Mikhailova N."/>
            <person name="Pati A."/>
            <person name="Chen A."/>
            <person name="Palaniappan K."/>
            <person name="Land M."/>
            <person name="Hauser L."/>
            <person name="Chang Y.J."/>
            <person name="Jeffries C.D."/>
            <person name="Brambilla E."/>
            <person name="Yasawong M."/>
            <person name="Rohde M."/>
            <person name="Pukall R."/>
            <person name="Spring S."/>
            <person name="Goker M."/>
            <person name="Woyke T."/>
            <person name="Bristow J."/>
            <person name="Eisen J.A."/>
            <person name="Markowitz V."/>
            <person name="Hugenholtz P."/>
            <person name="Kyrpides N.C."/>
            <person name="Klenk H.P."/>
        </authorList>
    </citation>
    <scope>NUCLEOTIDE SEQUENCE [LARGE SCALE GENOMIC DNA]</scope>
    <source>
        <strain evidence="8">ATCC 51220 / DSM 2926 / LMG 16218 / CuHBu1</strain>
    </source>
</reference>
<dbReference type="PANTHER" id="PTHR30606:SF10">
    <property type="entry name" value="PHOSPHATIDYLINOSITOL MANNOSIDE ACYLTRANSFERASE"/>
    <property type="match status" value="1"/>
</dbReference>
<evidence type="ECO:0000256" key="2">
    <source>
        <dbReference type="ARBA" id="ARBA00022475"/>
    </source>
</evidence>
<dbReference type="InterPro" id="IPR004960">
    <property type="entry name" value="LipA_acyltrans"/>
</dbReference>
<organism evidence="7 8">
    <name type="scientific">Ilyobacter polytropus (strain ATCC 51220 / DSM 2926 / LMG 16218 / CuHBu1)</name>
    <dbReference type="NCBI Taxonomy" id="572544"/>
    <lineage>
        <taxon>Bacteria</taxon>
        <taxon>Fusobacteriati</taxon>
        <taxon>Fusobacteriota</taxon>
        <taxon>Fusobacteriia</taxon>
        <taxon>Fusobacteriales</taxon>
        <taxon>Fusobacteriaceae</taxon>
        <taxon>Ilyobacter</taxon>
    </lineage>
</organism>
<keyword evidence="4" id="KW-0808">Transferase</keyword>
<dbReference type="Proteomes" id="UP000006875">
    <property type="component" value="Chromosome"/>
</dbReference>
<name>E3H7N5_ILYPC</name>
<keyword evidence="6 7" id="KW-0012">Acyltransferase</keyword>
<dbReference type="RefSeq" id="WP_013387287.1">
    <property type="nucleotide sequence ID" value="NC_014632.1"/>
</dbReference>
<evidence type="ECO:0000313" key="8">
    <source>
        <dbReference type="Proteomes" id="UP000006875"/>
    </source>
</evidence>
<dbReference type="CDD" id="cd07984">
    <property type="entry name" value="LPLAT_LABLAT-like"/>
    <property type="match status" value="1"/>
</dbReference>
<dbReference type="GO" id="GO:0016746">
    <property type="term" value="F:acyltransferase activity"/>
    <property type="evidence" value="ECO:0007669"/>
    <property type="project" value="UniProtKB-KW"/>
</dbReference>
<dbReference type="Pfam" id="PF03279">
    <property type="entry name" value="Lip_A_acyltrans"/>
    <property type="match status" value="1"/>
</dbReference>
<proteinExistence type="predicted"/>
<keyword evidence="5" id="KW-0472">Membrane</keyword>
<dbReference type="GO" id="GO:0005886">
    <property type="term" value="C:plasma membrane"/>
    <property type="evidence" value="ECO:0007669"/>
    <property type="project" value="UniProtKB-SubCell"/>
</dbReference>
<evidence type="ECO:0000256" key="6">
    <source>
        <dbReference type="ARBA" id="ARBA00023315"/>
    </source>
</evidence>
<evidence type="ECO:0000313" key="7">
    <source>
        <dbReference type="EMBL" id="ADO82617.1"/>
    </source>
</evidence>
<sequence>MKHKLEYLIILFFIKILCILPEKTRFKIAEFFAVAGYKFIKKRRTITLANLKMAFPDKPQEEIERIALDSYKIMSKAFLSSLWFEDYLNEEGKVTVENMEILDKAYSKGKGVIVACIHMGNMEASLKVAQKYHIVTVAKKQRNPYLDKLITKNRERVNITLLKKSKRTSRELMESIKKKNIIALFSDHRDKGATVNFFGETTISPTGAVFLALRNDVPLIWGFNILNPDNSCTTKIVEEVQMIKTGNFKKDVQANTQLLINKMEKVISQYPEQWMWFHDRWRLSKKIK</sequence>
<evidence type="ECO:0000256" key="3">
    <source>
        <dbReference type="ARBA" id="ARBA00022519"/>
    </source>
</evidence>
<dbReference type="GO" id="GO:0009247">
    <property type="term" value="P:glycolipid biosynthetic process"/>
    <property type="evidence" value="ECO:0007669"/>
    <property type="project" value="UniProtKB-ARBA"/>
</dbReference>
<keyword evidence="8" id="KW-1185">Reference proteome</keyword>
<evidence type="ECO:0000256" key="4">
    <source>
        <dbReference type="ARBA" id="ARBA00022679"/>
    </source>
</evidence>
<keyword evidence="3" id="KW-0997">Cell inner membrane</keyword>
<dbReference type="OrthoDB" id="9801955at2"/>
<gene>
    <name evidence="7" type="ordered locus">Ilyop_0831</name>
</gene>
<dbReference type="PANTHER" id="PTHR30606">
    <property type="entry name" value="LIPID A BIOSYNTHESIS LAUROYL ACYLTRANSFERASE"/>
    <property type="match status" value="1"/>
</dbReference>
<evidence type="ECO:0000256" key="1">
    <source>
        <dbReference type="ARBA" id="ARBA00004533"/>
    </source>
</evidence>
<keyword evidence="2" id="KW-1003">Cell membrane</keyword>
<comment type="subcellular location">
    <subcellularLocation>
        <location evidence="1">Cell inner membrane</location>
    </subcellularLocation>
</comment>
<dbReference type="AlphaFoldDB" id="E3H7N5"/>
<dbReference type="STRING" id="572544.Ilyop_0831"/>
<dbReference type="HOGENOM" id="CLU_049421_4_0_0"/>
<dbReference type="eggNOG" id="COG1560">
    <property type="taxonomic scope" value="Bacteria"/>
</dbReference>